<dbReference type="PRINTS" id="PR01790">
    <property type="entry name" value="SMP30FAMILY"/>
</dbReference>
<dbReference type="Pfam" id="PF08450">
    <property type="entry name" value="SGL"/>
    <property type="match status" value="1"/>
</dbReference>
<evidence type="ECO:0000313" key="4">
    <source>
        <dbReference type="Proteomes" id="UP000218263"/>
    </source>
</evidence>
<dbReference type="PANTHER" id="PTHR10907:SF47">
    <property type="entry name" value="REGUCALCIN"/>
    <property type="match status" value="1"/>
</dbReference>
<accession>A0A120MYK6</accession>
<dbReference type="InterPro" id="IPR013658">
    <property type="entry name" value="SGL"/>
</dbReference>
<dbReference type="GO" id="GO:0005509">
    <property type="term" value="F:calcium ion binding"/>
    <property type="evidence" value="ECO:0007669"/>
    <property type="project" value="TreeGrafter"/>
</dbReference>
<keyword evidence="4" id="KW-1185">Reference proteome</keyword>
<reference evidence="3 4" key="1">
    <citation type="submission" date="2015-12" db="EMBL/GenBank/DDBJ databases">
        <title>Genome sequence of Mucilaginibacter gotjawali.</title>
        <authorList>
            <person name="Lee J.S."/>
            <person name="Lee K.C."/>
            <person name="Kim K.K."/>
            <person name="Lee B.W."/>
        </authorList>
    </citation>
    <scope>NUCLEOTIDE SEQUENCE [LARGE SCALE GENOMIC DNA]</scope>
    <source>
        <strain evidence="3 4">SA3-7</strain>
    </source>
</reference>
<dbReference type="KEGG" id="mgot:MgSA37_03483"/>
<dbReference type="RefSeq" id="WP_232010668.1">
    <property type="nucleotide sequence ID" value="NZ_AP017313.1"/>
</dbReference>
<feature type="binding site" evidence="2">
    <location>
        <position position="15"/>
    </location>
    <ligand>
        <name>a divalent metal cation</name>
        <dbReference type="ChEBI" id="CHEBI:60240"/>
    </ligand>
</feature>
<dbReference type="Gene3D" id="2.120.10.30">
    <property type="entry name" value="TolB, C-terminal domain"/>
    <property type="match status" value="1"/>
</dbReference>
<evidence type="ECO:0000256" key="1">
    <source>
        <dbReference type="ARBA" id="ARBA00008853"/>
    </source>
</evidence>
<protein>
    <submittedName>
        <fullName evidence="3">SMP-30/Gluconolaconase/LRE-like region</fullName>
    </submittedName>
</protein>
<feature type="binding site" evidence="2">
    <location>
        <position position="100"/>
    </location>
    <ligand>
        <name>substrate</name>
    </ligand>
</feature>
<proteinExistence type="inferred from homology"/>
<gene>
    <name evidence="3" type="ORF">MgSA37_03483</name>
</gene>
<dbReference type="PANTHER" id="PTHR10907">
    <property type="entry name" value="REGUCALCIN"/>
    <property type="match status" value="1"/>
</dbReference>
<feature type="binding site" evidence="2">
    <location>
        <position position="98"/>
    </location>
    <ligand>
        <name>substrate</name>
    </ligand>
</feature>
<keyword evidence="2" id="KW-0479">Metal-binding</keyword>
<dbReference type="Proteomes" id="UP000218263">
    <property type="component" value="Chromosome"/>
</dbReference>
<dbReference type="EMBL" id="AP017313">
    <property type="protein sequence ID" value="BAU55302.1"/>
    <property type="molecule type" value="Genomic_DNA"/>
</dbReference>
<name>A0A120MYK6_9SPHI</name>
<dbReference type="InterPro" id="IPR005511">
    <property type="entry name" value="SMP-30"/>
</dbReference>
<sequence>MKAEVVLTHQCLLGEGPVWDSNRGVICWVDILSGEIHEYSPESKIHKTIPVNQMIGAAVICRDGNFLAALKNGFGLVNRENGEVNMLADPESHIPGNRFNDGKCGPDGRFWAGNHVAYRRAGER</sequence>
<organism evidence="3 4">
    <name type="scientific">Mucilaginibacter gotjawali</name>
    <dbReference type="NCBI Taxonomy" id="1550579"/>
    <lineage>
        <taxon>Bacteria</taxon>
        <taxon>Pseudomonadati</taxon>
        <taxon>Bacteroidota</taxon>
        <taxon>Sphingobacteriia</taxon>
        <taxon>Sphingobacteriales</taxon>
        <taxon>Sphingobacteriaceae</taxon>
        <taxon>Mucilaginibacter</taxon>
    </lineage>
</organism>
<dbReference type="GO" id="GO:0004341">
    <property type="term" value="F:gluconolactonase activity"/>
    <property type="evidence" value="ECO:0007669"/>
    <property type="project" value="TreeGrafter"/>
</dbReference>
<dbReference type="AlphaFoldDB" id="A0A120MYK6"/>
<keyword evidence="2" id="KW-0862">Zinc</keyword>
<evidence type="ECO:0000313" key="3">
    <source>
        <dbReference type="EMBL" id="BAU55302.1"/>
    </source>
</evidence>
<comment type="cofactor">
    <cofactor evidence="2">
        <name>Zn(2+)</name>
        <dbReference type="ChEBI" id="CHEBI:29105"/>
    </cofactor>
    <text evidence="2">Binds 1 divalent metal cation per subunit.</text>
</comment>
<evidence type="ECO:0000256" key="2">
    <source>
        <dbReference type="PIRSR" id="PIRSR605511-2"/>
    </source>
</evidence>
<comment type="similarity">
    <text evidence="1">Belongs to the SMP-30/CGR1 family.</text>
</comment>
<dbReference type="GO" id="GO:0019853">
    <property type="term" value="P:L-ascorbic acid biosynthetic process"/>
    <property type="evidence" value="ECO:0007669"/>
    <property type="project" value="TreeGrafter"/>
</dbReference>
<dbReference type="SUPFAM" id="SSF63829">
    <property type="entry name" value="Calcium-dependent phosphotriesterase"/>
    <property type="match status" value="1"/>
</dbReference>
<dbReference type="InterPro" id="IPR011042">
    <property type="entry name" value="6-blade_b-propeller_TolB-like"/>
</dbReference>